<comment type="caution">
    <text evidence="1">The sequence shown here is derived from an EMBL/GenBank/DDBJ whole genome shotgun (WGS) entry which is preliminary data.</text>
</comment>
<dbReference type="InterPro" id="IPR054834">
    <property type="entry name" value="SAMP1_3"/>
</dbReference>
<dbReference type="InterPro" id="IPR003749">
    <property type="entry name" value="ThiS/MoaD-like"/>
</dbReference>
<evidence type="ECO:0000313" key="2">
    <source>
        <dbReference type="Proteomes" id="UP000281431"/>
    </source>
</evidence>
<dbReference type="InterPro" id="IPR052045">
    <property type="entry name" value="Sulfur_Carrier/Prot_Modifier"/>
</dbReference>
<dbReference type="Gene3D" id="3.10.20.30">
    <property type="match status" value="1"/>
</dbReference>
<gene>
    <name evidence="1" type="ORF">EA472_04795</name>
</gene>
<accession>A0A3N6MHJ8</accession>
<dbReference type="InterPro" id="IPR012675">
    <property type="entry name" value="Beta-grasp_dom_sf"/>
</dbReference>
<dbReference type="SUPFAM" id="SSF54285">
    <property type="entry name" value="MoaD/ThiS"/>
    <property type="match status" value="1"/>
</dbReference>
<evidence type="ECO:0000313" key="1">
    <source>
        <dbReference type="EMBL" id="RQH02618.1"/>
    </source>
</evidence>
<dbReference type="PANTHER" id="PTHR38031:SF1">
    <property type="entry name" value="SULFUR CARRIER PROTEIN CYSO"/>
    <property type="match status" value="1"/>
</dbReference>
<reference evidence="1 2" key="1">
    <citation type="submission" date="2018-10" db="EMBL/GenBank/DDBJ databases">
        <title>Natrarchaeobius chitinivorans gen. nov., sp. nov., and Natrarchaeobius haloalkaliphilus sp. nov., alkaliphilic, chitin-utilizing haloarchaea from hypersaline alkaline lakes.</title>
        <authorList>
            <person name="Sorokin D.Y."/>
            <person name="Elcheninov A.G."/>
            <person name="Kostrikina N.A."/>
            <person name="Bale N.J."/>
            <person name="Sinninghe Damste J.S."/>
            <person name="Khijniak T.V."/>
            <person name="Kublanov I.V."/>
            <person name="Toshchakov S.V."/>
        </authorList>
    </citation>
    <scope>NUCLEOTIDE SEQUENCE [LARGE SCALE GENOMIC DNA]</scope>
    <source>
        <strain evidence="1 2">AArcht7</strain>
    </source>
</reference>
<dbReference type="NCBIfam" id="TIGR01687">
    <property type="entry name" value="moaD_arch"/>
    <property type="match status" value="1"/>
</dbReference>
<protein>
    <submittedName>
        <fullName evidence="1">MoaD/ThiS family protein</fullName>
    </submittedName>
</protein>
<proteinExistence type="predicted"/>
<dbReference type="AlphaFoldDB" id="A0A3N6MHJ8"/>
<dbReference type="Pfam" id="PF02597">
    <property type="entry name" value="ThiS"/>
    <property type="match status" value="1"/>
</dbReference>
<keyword evidence="2" id="KW-1185">Reference proteome</keyword>
<dbReference type="InterPro" id="IPR010038">
    <property type="entry name" value="MoaD_arc-typ"/>
</dbReference>
<name>A0A3N6MHJ8_NATCH</name>
<dbReference type="EMBL" id="REFZ01000002">
    <property type="protein sequence ID" value="RQH02618.1"/>
    <property type="molecule type" value="Genomic_DNA"/>
</dbReference>
<dbReference type="NCBIfam" id="NF041918">
    <property type="entry name" value="SAMP1"/>
    <property type="match status" value="1"/>
</dbReference>
<sequence length="146" mass="15655">MWVLIGVTVFNTIEDTQAVPVPSPPVSPVRLGGAAVARVDEQYKTVGRQPPIMAITCDFYGPLREAVGRKTITHDVSTDATVGDVLESIAVDHPELGELLFSDGDLRETMNVSVNSRHVRLQDGLETPVEDGDTVRAYPPAEGGST</sequence>
<dbReference type="InterPro" id="IPR016155">
    <property type="entry name" value="Mopterin_synth/thiamin_S_b"/>
</dbReference>
<organism evidence="1 2">
    <name type="scientific">Natrarchaeobius chitinivorans</name>
    <dbReference type="NCBI Taxonomy" id="1679083"/>
    <lineage>
        <taxon>Archaea</taxon>
        <taxon>Methanobacteriati</taxon>
        <taxon>Methanobacteriota</taxon>
        <taxon>Stenosarchaea group</taxon>
        <taxon>Halobacteria</taxon>
        <taxon>Halobacteriales</taxon>
        <taxon>Natrialbaceae</taxon>
        <taxon>Natrarchaeobius</taxon>
    </lineage>
</organism>
<dbReference type="PANTHER" id="PTHR38031">
    <property type="entry name" value="SULFUR CARRIER PROTEIN SLR0821-RELATED"/>
    <property type="match status" value="1"/>
</dbReference>
<dbReference type="Proteomes" id="UP000281431">
    <property type="component" value="Unassembled WGS sequence"/>
</dbReference>